<dbReference type="EMBL" id="BAAAQK010000019">
    <property type="protein sequence ID" value="GAA1865441.1"/>
    <property type="molecule type" value="Genomic_DNA"/>
</dbReference>
<organism evidence="1 2">
    <name type="scientific">Pseudonocardia ailaonensis</name>
    <dbReference type="NCBI Taxonomy" id="367279"/>
    <lineage>
        <taxon>Bacteria</taxon>
        <taxon>Bacillati</taxon>
        <taxon>Actinomycetota</taxon>
        <taxon>Actinomycetes</taxon>
        <taxon>Pseudonocardiales</taxon>
        <taxon>Pseudonocardiaceae</taxon>
        <taxon>Pseudonocardia</taxon>
    </lineage>
</organism>
<dbReference type="Proteomes" id="UP001500449">
    <property type="component" value="Unassembled WGS sequence"/>
</dbReference>
<evidence type="ECO:0000313" key="1">
    <source>
        <dbReference type="EMBL" id="GAA1865441.1"/>
    </source>
</evidence>
<sequence length="321" mass="34022">MSTTAVIAQLRALEHLTRSEIALARTRTTQARTDSVRTELEGNARKAESRSEAIGAALRDLDAVPDVVAPIVGWAITLAKSTGEQAQPIDEALLGDLALEHQMADRARYLLALTRSGPTSVHRLAERLVRAHTETIAWLETVLAEEAVGGPTSLRPTPLQAVAAGVTMVARLPVRLTVGGVNRAAHEVARAGRGVQDRLGRTGDRLGRVASESRDVVSTGVTTGFDAAAKRAEAVSRSGTASDTAHAVRRETGSLSAAELPVRNYDGLSVADASIAVRKLTEPADLRAVEAYEQRHKNRTGVLTSVHERAEVLAKAAAGLR</sequence>
<reference evidence="1 2" key="1">
    <citation type="journal article" date="2019" name="Int. J. Syst. Evol. Microbiol.">
        <title>The Global Catalogue of Microorganisms (GCM) 10K type strain sequencing project: providing services to taxonomists for standard genome sequencing and annotation.</title>
        <authorList>
            <consortium name="The Broad Institute Genomics Platform"/>
            <consortium name="The Broad Institute Genome Sequencing Center for Infectious Disease"/>
            <person name="Wu L."/>
            <person name="Ma J."/>
        </authorList>
    </citation>
    <scope>NUCLEOTIDE SEQUENCE [LARGE SCALE GENOMIC DNA]</scope>
    <source>
        <strain evidence="1 2">JCM 16009</strain>
    </source>
</reference>
<dbReference type="RefSeq" id="WP_344422436.1">
    <property type="nucleotide sequence ID" value="NZ_BAAAQK010000019.1"/>
</dbReference>
<evidence type="ECO:0008006" key="3">
    <source>
        <dbReference type="Google" id="ProtNLM"/>
    </source>
</evidence>
<gene>
    <name evidence="1" type="ORF">GCM10009836_52270</name>
</gene>
<protein>
    <recommendedName>
        <fullName evidence="3">Ferritin-like domain-containing protein</fullName>
    </recommendedName>
</protein>
<accession>A0ABN2NHI5</accession>
<proteinExistence type="predicted"/>
<evidence type="ECO:0000313" key="2">
    <source>
        <dbReference type="Proteomes" id="UP001500449"/>
    </source>
</evidence>
<name>A0ABN2NHI5_9PSEU</name>
<comment type="caution">
    <text evidence="1">The sequence shown here is derived from an EMBL/GenBank/DDBJ whole genome shotgun (WGS) entry which is preliminary data.</text>
</comment>
<keyword evidence="2" id="KW-1185">Reference proteome</keyword>